<feature type="compositionally biased region" description="Low complexity" evidence="3">
    <location>
        <begin position="601"/>
        <end position="618"/>
    </location>
</feature>
<feature type="region of interest" description="Disordered" evidence="3">
    <location>
        <begin position="751"/>
        <end position="780"/>
    </location>
</feature>
<gene>
    <name evidence="5" type="ORF">SCHCODRAFT_255020</name>
</gene>
<dbReference type="Proteomes" id="UP000007431">
    <property type="component" value="Unassembled WGS sequence"/>
</dbReference>
<dbReference type="OMA" id="HELYGNT"/>
<evidence type="ECO:0000256" key="3">
    <source>
        <dbReference type="SAM" id="MobiDB-lite"/>
    </source>
</evidence>
<dbReference type="InterPro" id="IPR035979">
    <property type="entry name" value="RBD_domain_sf"/>
</dbReference>
<dbReference type="PANTHER" id="PTHR10501">
    <property type="entry name" value="U1 SMALL NUCLEAR RIBONUCLEOPROTEIN A/U2 SMALL NUCLEAR RIBONUCLEOPROTEIN B"/>
    <property type="match status" value="1"/>
</dbReference>
<dbReference type="HOGENOM" id="CLU_006261_0_0_1"/>
<dbReference type="FunFam" id="3.30.70.330:FF:000428">
    <property type="entry name" value="Related to WHI3-involved in regulation of cell size"/>
    <property type="match status" value="1"/>
</dbReference>
<sequence length="845" mass="89885">MDSYNNHLQDPMFSNAVAGSLHNSSHAQDLDIDHVQHNLNAYHPHHQQSSAFNARSSFNSYPNTTRLSISTGTNPRLAYTNGGQSHLTSPTMSHMQFMDPRASLDGYANMGARQAPPPPATQGHVLPGSQIQISSQTPYGPHVASGPTAAGMLPAGVSFLNNAPPHGSAAQHPPPTGQQQGPVQHEEISTIFVVGFPDDMQEREFQNMFTFSSGFEAATLKIPNKESTSYGAGANASTRYAPHNDPYNLVTVNQGGVVVDGGRDGTMSSWPPAPEDAQLPAPQPSNNNTPQRKQIIGFAKFRTREEAISARDALQGRRVDMEKGSVLKAEMAKKNLHTKRGVGIGTTGYSQPPSSNPAMNSAAANLLSGGLQNVNNLPMMPSYNAGQDAMFSAALPSGGGTEVLSARERELGAIGAMGLGSQRPTWREMHKDAVSDDERGPMPLNMRGMRDQAQDDIRRVNGVQDAFRAMTALSPTSETNGYFHNDPLWAKVHSAPQAKFPPRPPSSSRRSTSPETSSTSQRDFSPPDDRKPDMRRPSQSSASSVSGSVDAQSTKSATGLSDDESMVRGMRSLALNVANANAAPVSAPNVYGAVGHDTGATSPQLPSPGSSSASTSTRHSVDANPPINTLYVGNLPSSVTGHPPEHLEDSLKALFAAQPGYRRLCFRQKSNGPMCFVEFEDVSFATKALNDLYGHTLDGLVKAPGIRLSYSKNPLGVRTPTSAGSNGSSLQQQQQTPLVFPLEAFAPRGDERRRDATVSPPPVFGNNYMGSPPPRFSSPNYGGSLPASNFSLGGSMYGGFSNSNNPASFANFSLATPQLGSYNEQASDMGRPLSPQHTIEATRAA</sequence>
<evidence type="ECO:0000256" key="1">
    <source>
        <dbReference type="ARBA" id="ARBA00022884"/>
    </source>
</evidence>
<feature type="compositionally biased region" description="Low complexity" evidence="3">
    <location>
        <begin position="537"/>
        <end position="553"/>
    </location>
</feature>
<accession>D8PQJ2</accession>
<evidence type="ECO:0000313" key="5">
    <source>
        <dbReference type="EMBL" id="EFJ03082.1"/>
    </source>
</evidence>
<dbReference type="InterPro" id="IPR000504">
    <property type="entry name" value="RRM_dom"/>
</dbReference>
<organism evidence="6">
    <name type="scientific">Schizophyllum commune (strain H4-8 / FGSC 9210)</name>
    <name type="common">Split gill fungus</name>
    <dbReference type="NCBI Taxonomy" id="578458"/>
    <lineage>
        <taxon>Eukaryota</taxon>
        <taxon>Fungi</taxon>
        <taxon>Dikarya</taxon>
        <taxon>Basidiomycota</taxon>
        <taxon>Agaricomycotina</taxon>
        <taxon>Agaricomycetes</taxon>
        <taxon>Agaricomycetidae</taxon>
        <taxon>Agaricales</taxon>
        <taxon>Schizophyllaceae</taxon>
        <taxon>Schizophyllum</taxon>
    </lineage>
</organism>
<dbReference type="STRING" id="578458.D8PQJ2"/>
<dbReference type="KEGG" id="scm:SCHCO_02500577"/>
<feature type="region of interest" description="Disordered" evidence="3">
    <location>
        <begin position="824"/>
        <end position="845"/>
    </location>
</feature>
<dbReference type="SUPFAM" id="SSF54928">
    <property type="entry name" value="RNA-binding domain, RBD"/>
    <property type="match status" value="1"/>
</dbReference>
<dbReference type="InterPro" id="IPR012677">
    <property type="entry name" value="Nucleotide-bd_a/b_plait_sf"/>
</dbReference>
<dbReference type="Gene3D" id="3.30.70.330">
    <property type="match status" value="2"/>
</dbReference>
<dbReference type="OrthoDB" id="431169at2759"/>
<reference evidence="5 6" key="1">
    <citation type="journal article" date="2010" name="Nat. Biotechnol.">
        <title>Genome sequence of the model mushroom Schizophyllum commune.</title>
        <authorList>
            <person name="Ohm R.A."/>
            <person name="de Jong J.F."/>
            <person name="Lugones L.G."/>
            <person name="Aerts A."/>
            <person name="Kothe E."/>
            <person name="Stajich J.E."/>
            <person name="de Vries R.P."/>
            <person name="Record E."/>
            <person name="Levasseur A."/>
            <person name="Baker S.E."/>
            <person name="Bartholomew K.A."/>
            <person name="Coutinho P.M."/>
            <person name="Erdmann S."/>
            <person name="Fowler T.J."/>
            <person name="Gathman A.C."/>
            <person name="Lombard V."/>
            <person name="Henrissat B."/>
            <person name="Knabe N."/>
            <person name="Kuees U."/>
            <person name="Lilly W.W."/>
            <person name="Lindquist E."/>
            <person name="Lucas S."/>
            <person name="Magnuson J.K."/>
            <person name="Piumi F."/>
            <person name="Raudaskoski M."/>
            <person name="Salamov A."/>
            <person name="Schmutz J."/>
            <person name="Schwarze F.W.M.R."/>
            <person name="vanKuyk P.A."/>
            <person name="Horton J.S."/>
            <person name="Grigoriev I.V."/>
            <person name="Woesten H.A.B."/>
        </authorList>
    </citation>
    <scope>NUCLEOTIDE SEQUENCE [LARGE SCALE GENOMIC DNA]</scope>
    <source>
        <strain evidence="6">H4-8 / FGSC 9210</strain>
    </source>
</reference>
<feature type="compositionally biased region" description="Polar residues" evidence="3">
    <location>
        <begin position="719"/>
        <end position="730"/>
    </location>
</feature>
<name>D8PQJ2_SCHCM</name>
<feature type="compositionally biased region" description="Basic and acidic residues" evidence="3">
    <location>
        <begin position="525"/>
        <end position="536"/>
    </location>
</feature>
<feature type="region of interest" description="Disordered" evidence="3">
    <location>
        <begin position="161"/>
        <end position="183"/>
    </location>
</feature>
<feature type="region of interest" description="Disordered" evidence="3">
    <location>
        <begin position="594"/>
        <end position="626"/>
    </location>
</feature>
<feature type="region of interest" description="Disordered" evidence="3">
    <location>
        <begin position="496"/>
        <end position="564"/>
    </location>
</feature>
<dbReference type="SMART" id="SM00360">
    <property type="entry name" value="RRM"/>
    <property type="match status" value="2"/>
</dbReference>
<dbReference type="InParanoid" id="D8PQJ2"/>
<protein>
    <recommendedName>
        <fullName evidence="4">RRM domain-containing protein</fullName>
    </recommendedName>
</protein>
<dbReference type="GO" id="GO:0003723">
    <property type="term" value="F:RNA binding"/>
    <property type="evidence" value="ECO:0007669"/>
    <property type="project" value="UniProtKB-UniRule"/>
</dbReference>
<dbReference type="RefSeq" id="XP_003037984.1">
    <property type="nucleotide sequence ID" value="XM_003037938.1"/>
</dbReference>
<evidence type="ECO:0000313" key="6">
    <source>
        <dbReference type="Proteomes" id="UP000007431"/>
    </source>
</evidence>
<keyword evidence="1 2" id="KW-0694">RNA-binding</keyword>
<evidence type="ECO:0000259" key="4">
    <source>
        <dbReference type="PROSITE" id="PS50102"/>
    </source>
</evidence>
<dbReference type="eggNOG" id="KOG0118">
    <property type="taxonomic scope" value="Eukaryota"/>
</dbReference>
<dbReference type="PROSITE" id="PS50102">
    <property type="entry name" value="RRM"/>
    <property type="match status" value="1"/>
</dbReference>
<dbReference type="Pfam" id="PF00076">
    <property type="entry name" value="RRM_1"/>
    <property type="match status" value="1"/>
</dbReference>
<feature type="domain" description="RRM" evidence="4">
    <location>
        <begin position="628"/>
        <end position="713"/>
    </location>
</feature>
<dbReference type="AlphaFoldDB" id="D8PQJ2"/>
<dbReference type="GeneID" id="9586070"/>
<dbReference type="EMBL" id="GL377302">
    <property type="protein sequence ID" value="EFJ03082.1"/>
    <property type="molecule type" value="Genomic_DNA"/>
</dbReference>
<keyword evidence="6" id="KW-1185">Reference proteome</keyword>
<dbReference type="VEuPathDB" id="FungiDB:SCHCODRAFT_02500577"/>
<evidence type="ECO:0000256" key="2">
    <source>
        <dbReference type="PROSITE-ProRule" id="PRU00176"/>
    </source>
</evidence>
<proteinExistence type="predicted"/>
<feature type="region of interest" description="Disordered" evidence="3">
    <location>
        <begin position="717"/>
        <end position="736"/>
    </location>
</feature>
<feature type="region of interest" description="Disordered" evidence="3">
    <location>
        <begin position="263"/>
        <end position="291"/>
    </location>
</feature>
<feature type="compositionally biased region" description="Low complexity" evidence="3">
    <location>
        <begin position="506"/>
        <end position="520"/>
    </location>
</feature>